<proteinExistence type="inferred from homology"/>
<dbReference type="GO" id="GO:0000215">
    <property type="term" value="F:tRNA 2'-phosphotransferase activity"/>
    <property type="evidence" value="ECO:0007669"/>
    <property type="project" value="UniProtKB-EC"/>
</dbReference>
<dbReference type="InterPro" id="IPR042081">
    <property type="entry name" value="RNA_2'-PTrans_C"/>
</dbReference>
<dbReference type="InParanoid" id="A0A1W4XQS7"/>
<dbReference type="Pfam" id="PF01885">
    <property type="entry name" value="PTS_2-RNA"/>
    <property type="match status" value="1"/>
</dbReference>
<dbReference type="OrthoDB" id="419694at2759"/>
<protein>
    <recommendedName>
        <fullName evidence="3">2'-phosphotransferase</fullName>
        <ecNumber evidence="3">2.7.1.160</ecNumber>
    </recommendedName>
</protein>
<dbReference type="InterPro" id="IPR042080">
    <property type="entry name" value="RNA_2'-PTrans_N"/>
</dbReference>
<dbReference type="InterPro" id="IPR002745">
    <property type="entry name" value="Ptrans_KptA/Tpt1"/>
</dbReference>
<evidence type="ECO:0000256" key="5">
    <source>
        <dbReference type="ARBA" id="ARBA00023027"/>
    </source>
</evidence>
<evidence type="ECO:0000256" key="2">
    <source>
        <dbReference type="ARBA" id="ARBA00009836"/>
    </source>
</evidence>
<evidence type="ECO:0000256" key="1">
    <source>
        <dbReference type="ARBA" id="ARBA00003343"/>
    </source>
</evidence>
<dbReference type="Gene3D" id="1.10.10.970">
    <property type="entry name" value="RNA 2'-phosphotransferase, Tpt1/KptA family, N-terminal domain"/>
    <property type="match status" value="1"/>
</dbReference>
<dbReference type="PANTHER" id="PTHR12684">
    <property type="entry name" value="PUTATIVE PHOSPHOTRANSFERASE"/>
    <property type="match status" value="1"/>
</dbReference>
<dbReference type="GO" id="GO:0006388">
    <property type="term" value="P:tRNA splicing, via endonucleolytic cleavage and ligation"/>
    <property type="evidence" value="ECO:0007669"/>
    <property type="project" value="TreeGrafter"/>
</dbReference>
<comment type="similarity">
    <text evidence="2">Belongs to the KptA/TPT1 family.</text>
</comment>
<name>A0A1W4XQS7_AGRPL</name>
<organism evidence="8 9">
    <name type="scientific">Agrilus planipennis</name>
    <name type="common">Emerald ash borer</name>
    <name type="synonym">Agrilus marcopoli</name>
    <dbReference type="NCBI Taxonomy" id="224129"/>
    <lineage>
        <taxon>Eukaryota</taxon>
        <taxon>Metazoa</taxon>
        <taxon>Ecdysozoa</taxon>
        <taxon>Arthropoda</taxon>
        <taxon>Hexapoda</taxon>
        <taxon>Insecta</taxon>
        <taxon>Pterygota</taxon>
        <taxon>Neoptera</taxon>
        <taxon>Endopterygota</taxon>
        <taxon>Coleoptera</taxon>
        <taxon>Polyphaga</taxon>
        <taxon>Elateriformia</taxon>
        <taxon>Buprestoidea</taxon>
        <taxon>Buprestidae</taxon>
        <taxon>Agrilinae</taxon>
        <taxon>Agrilus</taxon>
    </lineage>
</organism>
<dbReference type="Gene3D" id="3.20.170.30">
    <property type="match status" value="1"/>
</dbReference>
<dbReference type="KEGG" id="apln:108743749"/>
<evidence type="ECO:0000256" key="4">
    <source>
        <dbReference type="ARBA" id="ARBA00022679"/>
    </source>
</evidence>
<evidence type="ECO:0000256" key="3">
    <source>
        <dbReference type="ARBA" id="ARBA00012007"/>
    </source>
</evidence>
<evidence type="ECO:0000313" key="9">
    <source>
        <dbReference type="RefSeq" id="XP_018334843.1"/>
    </source>
</evidence>
<accession>A0A1W4XQS7</accession>
<dbReference type="PANTHER" id="PTHR12684:SF2">
    <property type="entry name" value="TRNA 2'-PHOSPHOTRANSFERASE 1"/>
    <property type="match status" value="1"/>
</dbReference>
<dbReference type="EC" id="2.7.1.160" evidence="3"/>
<dbReference type="STRING" id="224129.A0A1W4XQS7"/>
<evidence type="ECO:0000256" key="7">
    <source>
        <dbReference type="SAM" id="SignalP"/>
    </source>
</evidence>
<keyword evidence="4" id="KW-0808">Transferase</keyword>
<dbReference type="GeneID" id="108743749"/>
<gene>
    <name evidence="9" type="primary">LOC108743749</name>
</gene>
<dbReference type="SUPFAM" id="SSF56399">
    <property type="entry name" value="ADP-ribosylation"/>
    <property type="match status" value="1"/>
</dbReference>
<keyword evidence="5" id="KW-0520">NAD</keyword>
<comment type="function">
    <text evidence="1">Catalyzes the last step of tRNA splicing, the transfer of the splice junction 2'-phosphate from ligated tRNA to NAD to produce ADP-ribose 1''-2'' cyclic phosphate.</text>
</comment>
<sequence>MVCYTQLWLSILQFQLSLSSTICSFFEKKKQFKLFSPLNTNRNTIISKTLSWLLRHAALRENLNVSPDGFVDINEVLQHKRLKKISCTPEDVREVVATNSKQRFTLRDRQGTLEICANQGHSFPVDNLELIPVMPYEFDYVIHGTYLKNWDSIRVYGLKRMKRNHIHFSSGLPSDKNIKSGIRFDAEIYIYIDINKALLSGLNFFRSVNGVVLSSGNEDGIIETKYFLKVVNASNGSHLTFP</sequence>
<dbReference type="RefSeq" id="XP_018334843.1">
    <property type="nucleotide sequence ID" value="XM_018479341.1"/>
</dbReference>
<evidence type="ECO:0000256" key="6">
    <source>
        <dbReference type="ARBA" id="ARBA00047949"/>
    </source>
</evidence>
<dbReference type="FunCoup" id="A0A1W4XQS7">
    <property type="interactions" value="237"/>
</dbReference>
<keyword evidence="8" id="KW-1185">Reference proteome</keyword>
<feature type="signal peptide" evidence="7">
    <location>
        <begin position="1"/>
        <end position="19"/>
    </location>
</feature>
<reference evidence="9" key="1">
    <citation type="submission" date="2025-08" db="UniProtKB">
        <authorList>
            <consortium name="RefSeq"/>
        </authorList>
    </citation>
    <scope>IDENTIFICATION</scope>
</reference>
<comment type="catalytic activity">
    <reaction evidence="6">
        <text>2'-phospho-[ligated tRNA] + NAD(+) = mature tRNA + ADP-alpha-D-ribose 1'',2''-cyclic phosphate + nicotinamide</text>
        <dbReference type="Rhea" id="RHEA:23324"/>
        <dbReference type="Rhea" id="RHEA-COMP:11106"/>
        <dbReference type="Rhea" id="RHEA-COMP:11107"/>
        <dbReference type="ChEBI" id="CHEBI:17154"/>
        <dbReference type="ChEBI" id="CHEBI:57540"/>
        <dbReference type="ChEBI" id="CHEBI:76596"/>
        <dbReference type="ChEBI" id="CHEBI:82883"/>
        <dbReference type="ChEBI" id="CHEBI:85027"/>
        <dbReference type="EC" id="2.7.1.160"/>
    </reaction>
</comment>
<dbReference type="AlphaFoldDB" id="A0A1W4XQS7"/>
<keyword evidence="7" id="KW-0732">Signal</keyword>
<dbReference type="Proteomes" id="UP000192223">
    <property type="component" value="Unplaced"/>
</dbReference>
<feature type="chain" id="PRO_5010697191" description="2'-phosphotransferase" evidence="7">
    <location>
        <begin position="20"/>
        <end position="242"/>
    </location>
</feature>
<evidence type="ECO:0000313" key="8">
    <source>
        <dbReference type="Proteomes" id="UP000192223"/>
    </source>
</evidence>